<dbReference type="Pfam" id="PF01245">
    <property type="entry name" value="Ribosomal_L19"/>
    <property type="match status" value="1"/>
</dbReference>
<dbReference type="GO" id="GO:0006412">
    <property type="term" value="P:translation"/>
    <property type="evidence" value="ECO:0007669"/>
    <property type="project" value="InterPro"/>
</dbReference>
<dbReference type="NCBIfam" id="TIGR01024">
    <property type="entry name" value="rplS_bact"/>
    <property type="match status" value="1"/>
</dbReference>
<feature type="region of interest" description="Disordered" evidence="5">
    <location>
        <begin position="113"/>
        <end position="140"/>
    </location>
</feature>
<dbReference type="AlphaFoldDB" id="A0A2H0WLQ0"/>
<dbReference type="PANTHER" id="PTHR15680">
    <property type="entry name" value="RIBOSOMAL PROTEIN L19"/>
    <property type="match status" value="1"/>
</dbReference>
<evidence type="ECO:0000256" key="3">
    <source>
        <dbReference type="ARBA" id="ARBA00023274"/>
    </source>
</evidence>
<dbReference type="Proteomes" id="UP000230353">
    <property type="component" value="Unassembled WGS sequence"/>
</dbReference>
<dbReference type="EMBL" id="PEZL01000014">
    <property type="protein sequence ID" value="PIS13570.1"/>
    <property type="molecule type" value="Genomic_DNA"/>
</dbReference>
<organism evidence="6 7">
    <name type="scientific">Candidatus Tagabacteria bacterium CG09_land_8_20_14_0_10_41_14</name>
    <dbReference type="NCBI Taxonomy" id="1975021"/>
    <lineage>
        <taxon>Bacteria</taxon>
        <taxon>Candidatus Tagaibacteriota</taxon>
    </lineage>
</organism>
<dbReference type="GO" id="GO:1990904">
    <property type="term" value="C:ribonucleoprotein complex"/>
    <property type="evidence" value="ECO:0007669"/>
    <property type="project" value="UniProtKB-KW"/>
</dbReference>
<dbReference type="GO" id="GO:0003735">
    <property type="term" value="F:structural constituent of ribosome"/>
    <property type="evidence" value="ECO:0007669"/>
    <property type="project" value="InterPro"/>
</dbReference>
<evidence type="ECO:0000313" key="6">
    <source>
        <dbReference type="EMBL" id="PIS13570.1"/>
    </source>
</evidence>
<reference evidence="7" key="1">
    <citation type="submission" date="2017-09" db="EMBL/GenBank/DDBJ databases">
        <title>Depth-based differentiation of microbial function through sediment-hosted aquifers and enrichment of novel symbionts in the deep terrestrial subsurface.</title>
        <authorList>
            <person name="Probst A.J."/>
            <person name="Ladd B."/>
            <person name="Jarett J.K."/>
            <person name="Geller-Mcgrath D.E."/>
            <person name="Sieber C.M.K."/>
            <person name="Emerson J.B."/>
            <person name="Anantharaman K."/>
            <person name="Thomas B.C."/>
            <person name="Malmstrom R."/>
            <person name="Stieglmeier M."/>
            <person name="Klingl A."/>
            <person name="Woyke T."/>
            <person name="Ryan C.M."/>
            <person name="Banfield J.F."/>
        </authorList>
    </citation>
    <scope>NUCLEOTIDE SEQUENCE [LARGE SCALE GENOMIC DNA]</scope>
</reference>
<comment type="function">
    <text evidence="4">This protein is located at the 30S-50S ribosomal subunit interface and may play a role in the structure and function of the aminoacyl-tRNA binding site.</text>
</comment>
<dbReference type="InterPro" id="IPR038657">
    <property type="entry name" value="Ribosomal_bL19_sf"/>
</dbReference>
<dbReference type="InterPro" id="IPR001857">
    <property type="entry name" value="Ribosomal_bL19"/>
</dbReference>
<dbReference type="Gene3D" id="2.30.30.790">
    <property type="match status" value="1"/>
</dbReference>
<accession>A0A2H0WLQ0</accession>
<evidence type="ECO:0000256" key="4">
    <source>
        <dbReference type="RuleBase" id="RU000559"/>
    </source>
</evidence>
<comment type="similarity">
    <text evidence="1 4">Belongs to the bacterial ribosomal protein bL19 family.</text>
</comment>
<keyword evidence="2 6" id="KW-0689">Ribosomal protein</keyword>
<protein>
    <recommendedName>
        <fullName evidence="4">50S ribosomal protein L19</fullName>
    </recommendedName>
</protein>
<dbReference type="InterPro" id="IPR008991">
    <property type="entry name" value="Translation_prot_SH3-like_sf"/>
</dbReference>
<evidence type="ECO:0000256" key="5">
    <source>
        <dbReference type="SAM" id="MobiDB-lite"/>
    </source>
</evidence>
<feature type="compositionally biased region" description="Basic and acidic residues" evidence="5">
    <location>
        <begin position="126"/>
        <end position="140"/>
    </location>
</feature>
<sequence length="140" mass="16040">MKLSPANTDERKKLNIRAGDTVRVWQRILEKGKTRSQAFDGLIISRKHGTETGATFTVRKTIAGVGVELTFPLYSPKIEKIELIGRPKRVRRAKLYYIREKAAKAIRKKMKQTRQIDEVVMTSPAKDSEKEKTEEPKAEE</sequence>
<dbReference type="PIRSF" id="PIRSF002191">
    <property type="entry name" value="Ribosomal_L19"/>
    <property type="match status" value="1"/>
</dbReference>
<proteinExistence type="inferred from homology"/>
<dbReference type="PANTHER" id="PTHR15680:SF9">
    <property type="entry name" value="LARGE RIBOSOMAL SUBUNIT PROTEIN BL19M"/>
    <property type="match status" value="1"/>
</dbReference>
<evidence type="ECO:0000256" key="1">
    <source>
        <dbReference type="ARBA" id="ARBA00005781"/>
    </source>
</evidence>
<dbReference type="SUPFAM" id="SSF50104">
    <property type="entry name" value="Translation proteins SH3-like domain"/>
    <property type="match status" value="1"/>
</dbReference>
<keyword evidence="3 4" id="KW-0687">Ribonucleoprotein</keyword>
<comment type="caution">
    <text evidence="6">The sequence shown here is derived from an EMBL/GenBank/DDBJ whole genome shotgun (WGS) entry which is preliminary data.</text>
</comment>
<gene>
    <name evidence="6" type="ORF">COT67_00985</name>
</gene>
<dbReference type="PRINTS" id="PR00061">
    <property type="entry name" value="RIBOSOMALL19"/>
</dbReference>
<evidence type="ECO:0000256" key="2">
    <source>
        <dbReference type="ARBA" id="ARBA00022980"/>
    </source>
</evidence>
<dbReference type="GO" id="GO:0005840">
    <property type="term" value="C:ribosome"/>
    <property type="evidence" value="ECO:0007669"/>
    <property type="project" value="UniProtKB-KW"/>
</dbReference>
<name>A0A2H0WLQ0_9BACT</name>
<evidence type="ECO:0000313" key="7">
    <source>
        <dbReference type="Proteomes" id="UP000230353"/>
    </source>
</evidence>